<evidence type="ECO:0000256" key="5">
    <source>
        <dbReference type="ARBA" id="ARBA00022694"/>
    </source>
</evidence>
<dbReference type="InterPro" id="IPR018022">
    <property type="entry name" value="IPT"/>
</dbReference>
<evidence type="ECO:0000313" key="15">
    <source>
        <dbReference type="Proteomes" id="UP000094172"/>
    </source>
</evidence>
<keyword evidence="5 10" id="KW-0819">tRNA processing</keyword>
<protein>
    <recommendedName>
        <fullName evidence="10">tRNA dimethylallyltransferase</fullName>
        <ecNumber evidence="10">2.5.1.75</ecNumber>
    </recommendedName>
    <alternativeName>
        <fullName evidence="10">Dimethylallyl diphosphate:tRNA dimethylallyltransferase</fullName>
        <shortName evidence="10">DMAPP:tRNA dimethylallyltransferase</shortName>
        <shortName evidence="10">DMATase</shortName>
    </alternativeName>
    <alternativeName>
        <fullName evidence="10">Isopentenyl-diphosphate:tRNA isopentenyltransferase</fullName>
        <shortName evidence="10">IPP transferase</shortName>
        <shortName evidence="10">IPPT</shortName>
        <shortName evidence="10">IPTase</shortName>
    </alternativeName>
</protein>
<keyword evidence="15" id="KW-1185">Reference proteome</keyword>
<dbReference type="InterPro" id="IPR027417">
    <property type="entry name" value="P-loop_NTPase"/>
</dbReference>
<accession>A0A1E3VKT3</accession>
<feature type="region of interest" description="Interaction with substrate tRNA" evidence="10">
    <location>
        <begin position="35"/>
        <end position="38"/>
    </location>
</feature>
<keyword evidence="4 10" id="KW-0808">Transferase</keyword>
<dbReference type="Gene3D" id="1.10.20.140">
    <property type="match status" value="1"/>
</dbReference>
<dbReference type="GO" id="GO:0052381">
    <property type="term" value="F:tRNA dimethylallyltransferase activity"/>
    <property type="evidence" value="ECO:0007669"/>
    <property type="project" value="UniProtKB-UniRule"/>
</dbReference>
<comment type="caution">
    <text evidence="14">The sequence shown here is derived from an EMBL/GenBank/DDBJ whole genome shotgun (WGS) entry which is preliminary data.</text>
</comment>
<dbReference type="Gene3D" id="3.40.50.300">
    <property type="entry name" value="P-loop containing nucleotide triphosphate hydrolases"/>
    <property type="match status" value="1"/>
</dbReference>
<name>A0A1E3VKT3_9HYPH</name>
<evidence type="ECO:0000256" key="10">
    <source>
        <dbReference type="HAMAP-Rule" id="MF_00185"/>
    </source>
</evidence>
<evidence type="ECO:0000256" key="13">
    <source>
        <dbReference type="RuleBase" id="RU003785"/>
    </source>
</evidence>
<dbReference type="HAMAP" id="MF_00185">
    <property type="entry name" value="IPP_trans"/>
    <property type="match status" value="1"/>
</dbReference>
<dbReference type="PANTHER" id="PTHR11088:SF60">
    <property type="entry name" value="TRNA DIMETHYLALLYLTRANSFERASE"/>
    <property type="match status" value="1"/>
</dbReference>
<comment type="catalytic activity">
    <reaction evidence="9 10 11">
        <text>adenosine(37) in tRNA + dimethylallyl diphosphate = N(6)-dimethylallyladenosine(37) in tRNA + diphosphate</text>
        <dbReference type="Rhea" id="RHEA:26482"/>
        <dbReference type="Rhea" id="RHEA-COMP:10162"/>
        <dbReference type="Rhea" id="RHEA-COMP:10375"/>
        <dbReference type="ChEBI" id="CHEBI:33019"/>
        <dbReference type="ChEBI" id="CHEBI:57623"/>
        <dbReference type="ChEBI" id="CHEBI:74411"/>
        <dbReference type="ChEBI" id="CHEBI:74415"/>
        <dbReference type="EC" id="2.5.1.75"/>
    </reaction>
</comment>
<evidence type="ECO:0000256" key="12">
    <source>
        <dbReference type="RuleBase" id="RU003784"/>
    </source>
</evidence>
<keyword evidence="8 10" id="KW-0460">Magnesium</keyword>
<comment type="similarity">
    <text evidence="3 10 13">Belongs to the IPP transferase family.</text>
</comment>
<keyword evidence="6 10" id="KW-0547">Nucleotide-binding</keyword>
<evidence type="ECO:0000256" key="8">
    <source>
        <dbReference type="ARBA" id="ARBA00022842"/>
    </source>
</evidence>
<comment type="subunit">
    <text evidence="10">Monomer.</text>
</comment>
<feature type="site" description="Interaction with substrate tRNA" evidence="10">
    <location>
        <position position="123"/>
    </location>
</feature>
<feature type="binding site" evidence="10">
    <location>
        <begin position="10"/>
        <end position="17"/>
    </location>
    <ligand>
        <name>ATP</name>
        <dbReference type="ChEBI" id="CHEBI:30616"/>
    </ligand>
</feature>
<evidence type="ECO:0000256" key="7">
    <source>
        <dbReference type="ARBA" id="ARBA00022840"/>
    </source>
</evidence>
<evidence type="ECO:0000256" key="1">
    <source>
        <dbReference type="ARBA" id="ARBA00001946"/>
    </source>
</evidence>
<organism evidence="14 15">
    <name type="scientific">Methyloceanibacter stevinii</name>
    <dbReference type="NCBI Taxonomy" id="1774970"/>
    <lineage>
        <taxon>Bacteria</taxon>
        <taxon>Pseudomonadati</taxon>
        <taxon>Pseudomonadota</taxon>
        <taxon>Alphaproteobacteria</taxon>
        <taxon>Hyphomicrobiales</taxon>
        <taxon>Hyphomicrobiaceae</taxon>
        <taxon>Methyloceanibacter</taxon>
    </lineage>
</organism>
<dbReference type="Pfam" id="PF01715">
    <property type="entry name" value="IPPT"/>
    <property type="match status" value="1"/>
</dbReference>
<dbReference type="GO" id="GO:0006400">
    <property type="term" value="P:tRNA modification"/>
    <property type="evidence" value="ECO:0007669"/>
    <property type="project" value="TreeGrafter"/>
</dbReference>
<dbReference type="EC" id="2.5.1.75" evidence="10"/>
<dbReference type="InterPro" id="IPR039657">
    <property type="entry name" value="Dimethylallyltransferase"/>
</dbReference>
<dbReference type="PANTHER" id="PTHR11088">
    <property type="entry name" value="TRNA DIMETHYLALLYLTRANSFERASE"/>
    <property type="match status" value="1"/>
</dbReference>
<sequence length="307" mass="32685">MVFEAVLIAGPTASGKSAAALALADRLGGAVINADSMQIYRELQILTARPSAAEMAGVPHHLYGTVPGREGYSVGRWVGEAAAAIEEARAAGHVPILVGGTGLYFMALLRGLSPVPDIPDEVRQRWRSFAATAPASDLHAALGARDPVMAARLDPTDTQRLVRALEVVEATGVSLAEWQETEGEPVLRDEGLLKLVVAPERDVIYAAIDARFDSMLEHGALAEVEALTKLGLDPGLPIMRACGVPELAGHLGGAMSLDEAAEKAKTSSRRYAKRQMTWARRFMADWTWVPDSEAALLVGPEPGPNKR</sequence>
<comment type="caution">
    <text evidence="10">Lacks conserved residue(s) required for the propagation of feature annotation.</text>
</comment>
<dbReference type="Proteomes" id="UP000094172">
    <property type="component" value="Unassembled WGS sequence"/>
</dbReference>
<dbReference type="AlphaFoldDB" id="A0A1E3VKT3"/>
<dbReference type="GO" id="GO:0005524">
    <property type="term" value="F:ATP binding"/>
    <property type="evidence" value="ECO:0007669"/>
    <property type="project" value="UniProtKB-UniRule"/>
</dbReference>
<comment type="function">
    <text evidence="2 10 12">Catalyzes the transfer of a dimethylallyl group onto the adenine at position 37 in tRNAs that read codons beginning with uridine, leading to the formation of N6-(dimethylallyl)adenosine (i(6)A).</text>
</comment>
<feature type="binding site" evidence="10">
    <location>
        <begin position="12"/>
        <end position="17"/>
    </location>
    <ligand>
        <name>substrate</name>
    </ligand>
</feature>
<dbReference type="STRING" id="1774970.AUC70_09440"/>
<evidence type="ECO:0000256" key="11">
    <source>
        <dbReference type="RuleBase" id="RU003783"/>
    </source>
</evidence>
<reference evidence="14 15" key="1">
    <citation type="journal article" date="2016" name="Environ. Microbiol.">
        <title>New Methyloceanibacter diversity from North Sea sediments includes methanotroph containing solely the soluble methane monooxygenase.</title>
        <authorList>
            <person name="Vekeman B."/>
            <person name="Kerckhof F.M."/>
            <person name="Cremers G."/>
            <person name="de Vos P."/>
            <person name="Vandamme P."/>
            <person name="Boon N."/>
            <person name="Op den Camp H.J."/>
            <person name="Heylen K."/>
        </authorList>
    </citation>
    <scope>NUCLEOTIDE SEQUENCE [LARGE SCALE GENOMIC DNA]</scope>
    <source>
        <strain evidence="14 15">R-67176</strain>
    </source>
</reference>
<dbReference type="EMBL" id="LPWE01000013">
    <property type="protein sequence ID" value="ODR94160.1"/>
    <property type="molecule type" value="Genomic_DNA"/>
</dbReference>
<comment type="cofactor">
    <cofactor evidence="1 10">
        <name>Mg(2+)</name>
        <dbReference type="ChEBI" id="CHEBI:18420"/>
    </cofactor>
</comment>
<gene>
    <name evidence="10" type="primary">miaA</name>
    <name evidence="14" type="ORF">AUC70_09440</name>
</gene>
<evidence type="ECO:0000256" key="4">
    <source>
        <dbReference type="ARBA" id="ARBA00022679"/>
    </source>
</evidence>
<feature type="site" description="Interaction with substrate tRNA" evidence="10">
    <location>
        <position position="101"/>
    </location>
</feature>
<proteinExistence type="inferred from homology"/>
<evidence type="ECO:0000256" key="3">
    <source>
        <dbReference type="ARBA" id="ARBA00005842"/>
    </source>
</evidence>
<keyword evidence="7 10" id="KW-0067">ATP-binding</keyword>
<evidence type="ECO:0000256" key="9">
    <source>
        <dbReference type="ARBA" id="ARBA00049563"/>
    </source>
</evidence>
<dbReference type="SUPFAM" id="SSF52540">
    <property type="entry name" value="P-loop containing nucleoside triphosphate hydrolases"/>
    <property type="match status" value="1"/>
</dbReference>
<evidence type="ECO:0000256" key="2">
    <source>
        <dbReference type="ARBA" id="ARBA00003213"/>
    </source>
</evidence>
<evidence type="ECO:0000256" key="6">
    <source>
        <dbReference type="ARBA" id="ARBA00022741"/>
    </source>
</evidence>
<feature type="region of interest" description="Interaction with substrate tRNA" evidence="10">
    <location>
        <begin position="159"/>
        <end position="163"/>
    </location>
</feature>
<dbReference type="NCBIfam" id="TIGR00174">
    <property type="entry name" value="miaA"/>
    <property type="match status" value="1"/>
</dbReference>
<evidence type="ECO:0000313" key="14">
    <source>
        <dbReference type="EMBL" id="ODR94160.1"/>
    </source>
</evidence>